<keyword evidence="2 9" id="KW-0235">DNA replication</keyword>
<dbReference type="CDD" id="cd06257">
    <property type="entry name" value="DnaJ"/>
    <property type="match status" value="1"/>
</dbReference>
<dbReference type="PROSITE" id="PS50076">
    <property type="entry name" value="DNAJ_2"/>
    <property type="match status" value="1"/>
</dbReference>
<dbReference type="Gene3D" id="6.20.20.10">
    <property type="match status" value="2"/>
</dbReference>
<feature type="repeat" description="CXXCXGXG motif" evidence="9">
    <location>
        <begin position="181"/>
        <end position="188"/>
    </location>
</feature>
<feature type="binding site" evidence="9">
    <location>
        <position position="198"/>
    </location>
    <ligand>
        <name>Zn(2+)</name>
        <dbReference type="ChEBI" id="CHEBI:29105"/>
        <label>1</label>
    </ligand>
</feature>
<dbReference type="CDD" id="cd10719">
    <property type="entry name" value="DnaJ_zf"/>
    <property type="match status" value="1"/>
</dbReference>
<dbReference type="CDD" id="cd10747">
    <property type="entry name" value="DnaJ_C"/>
    <property type="match status" value="1"/>
</dbReference>
<evidence type="ECO:0000256" key="8">
    <source>
        <dbReference type="ARBA" id="ARBA00023186"/>
    </source>
</evidence>
<keyword evidence="5 9" id="KW-0863">Zinc-finger</keyword>
<keyword evidence="7 9" id="KW-0346">Stress response</keyword>
<keyword evidence="8 9" id="KW-0143">Chaperone</keyword>
<dbReference type="InterPro" id="IPR001305">
    <property type="entry name" value="HSP_DnaJ_Cys-rich_dom"/>
</dbReference>
<proteinExistence type="inferred from homology"/>
<accession>A0ABT6QZB2</accession>
<comment type="caution">
    <text evidence="13">The sequence shown here is derived from an EMBL/GenBank/DDBJ whole genome shotgun (WGS) entry which is preliminary data.</text>
</comment>
<dbReference type="SMART" id="SM00271">
    <property type="entry name" value="DnaJ"/>
    <property type="match status" value="1"/>
</dbReference>
<evidence type="ECO:0000256" key="2">
    <source>
        <dbReference type="ARBA" id="ARBA00022705"/>
    </source>
</evidence>
<dbReference type="InterPro" id="IPR036410">
    <property type="entry name" value="HSP_DnaJ_Cys-rich_dom_sf"/>
</dbReference>
<dbReference type="Gene3D" id="2.60.260.20">
    <property type="entry name" value="Urease metallochaperone UreE, N-terminal domain"/>
    <property type="match status" value="2"/>
</dbReference>
<dbReference type="NCBIfam" id="TIGR02349">
    <property type="entry name" value="DnaJ_bact"/>
    <property type="match status" value="1"/>
</dbReference>
<keyword evidence="3 9" id="KW-0479">Metal-binding</keyword>
<evidence type="ECO:0000256" key="4">
    <source>
        <dbReference type="ARBA" id="ARBA00022737"/>
    </source>
</evidence>
<evidence type="ECO:0000256" key="3">
    <source>
        <dbReference type="ARBA" id="ARBA00022723"/>
    </source>
</evidence>
<gene>
    <name evidence="9 13" type="primary">dnaJ</name>
    <name evidence="13" type="ORF">QK289_03295</name>
</gene>
<organism evidence="13 14">
    <name type="scientific">Exiguobacterium antarcticum</name>
    <dbReference type="NCBI Taxonomy" id="132920"/>
    <lineage>
        <taxon>Bacteria</taxon>
        <taxon>Bacillati</taxon>
        <taxon>Bacillota</taxon>
        <taxon>Bacilli</taxon>
        <taxon>Bacillales</taxon>
        <taxon>Bacillales Family XII. Incertae Sedis</taxon>
        <taxon>Exiguobacterium</taxon>
    </lineage>
</organism>
<dbReference type="SUPFAM" id="SSF57938">
    <property type="entry name" value="DnaJ/Hsp40 cysteine-rich domain"/>
    <property type="match status" value="1"/>
</dbReference>
<keyword evidence="14" id="KW-1185">Reference proteome</keyword>
<evidence type="ECO:0000259" key="12">
    <source>
        <dbReference type="PROSITE" id="PS51188"/>
    </source>
</evidence>
<reference evidence="13 14" key="1">
    <citation type="submission" date="2023-04" db="EMBL/GenBank/DDBJ databases">
        <title>Antarctic isolates genomes.</title>
        <authorList>
            <person name="Dimov S.G."/>
        </authorList>
    </citation>
    <scope>NUCLEOTIDE SEQUENCE [LARGE SCALE GENOMIC DNA]</scope>
    <source>
        <strain evidence="13 14">AL19</strain>
    </source>
</reference>
<feature type="repeat" description="CXXCXGXG motif" evidence="9">
    <location>
        <begin position="195"/>
        <end position="202"/>
    </location>
</feature>
<dbReference type="PANTHER" id="PTHR43096">
    <property type="entry name" value="DNAJ HOMOLOG 1, MITOCHONDRIAL-RELATED"/>
    <property type="match status" value="1"/>
</dbReference>
<feature type="domain" description="J" evidence="11">
    <location>
        <begin position="5"/>
        <end position="69"/>
    </location>
</feature>
<comment type="domain">
    <text evidence="9">The J domain is necessary and sufficient to stimulate DnaK ATPase activity. Zinc center 1 plays an important role in the autonomous, DnaK-independent chaperone activity of DnaJ. Zinc center 2 is essential for interaction with DnaK and for DnaJ activity.</text>
</comment>
<dbReference type="InterPro" id="IPR012724">
    <property type="entry name" value="DnaJ"/>
</dbReference>
<evidence type="ECO:0000259" key="11">
    <source>
        <dbReference type="PROSITE" id="PS50076"/>
    </source>
</evidence>
<dbReference type="EMBL" id="JASBQV010000003">
    <property type="protein sequence ID" value="MDI3234022.1"/>
    <property type="molecule type" value="Genomic_DNA"/>
</dbReference>
<dbReference type="InterPro" id="IPR018253">
    <property type="entry name" value="DnaJ_domain_CS"/>
</dbReference>
<feature type="binding site" evidence="9">
    <location>
        <position position="141"/>
    </location>
    <ligand>
        <name>Zn(2+)</name>
        <dbReference type="ChEBI" id="CHEBI:29105"/>
        <label>1</label>
    </ligand>
</feature>
<evidence type="ECO:0000313" key="14">
    <source>
        <dbReference type="Proteomes" id="UP001243286"/>
    </source>
</evidence>
<feature type="zinc finger region" description="CR-type" evidence="10">
    <location>
        <begin position="125"/>
        <end position="207"/>
    </location>
</feature>
<feature type="domain" description="CR-type" evidence="12">
    <location>
        <begin position="125"/>
        <end position="207"/>
    </location>
</feature>
<keyword evidence="1 9" id="KW-0963">Cytoplasm</keyword>
<evidence type="ECO:0000256" key="9">
    <source>
        <dbReference type="HAMAP-Rule" id="MF_01152"/>
    </source>
</evidence>
<sequence length="368" mass="40696">MEKRDYYEVLGVARDASAAEIKRAYRKLARTYHPDVNKEADADQKFKELSEAYEVLSDDNQRARYDQFGHQDPSQGGAGFSGAEGFGDIFDMFFGGGRRQDPNAPRKGQDLQYVEEIDFMEAVSGVEKVITIPVEEDCGTCHGSGAKPGTHPETCKRCGGSGHINVEQNTMFGRVVNQTTCSTCHGRGQIVKEPCETCRGAGRVRKNKDVRVKIPAGIDNGQQIRLAGKGEAGVNGGPFGDLYVVVRVREHELFERVDDHIVMDMPLTFAQATLGDEIEVPTVHGKVSLKIPAGTQTGSRFRLRGKGMPNVRSGHQGDQYVNVVIITPKNLTDRQKELLREFNEISDEKGVEEQHEGVFSRIKTFFTG</sequence>
<dbReference type="Gene3D" id="1.10.287.110">
    <property type="entry name" value="DnaJ domain"/>
    <property type="match status" value="1"/>
</dbReference>
<dbReference type="HAMAP" id="MF_01152">
    <property type="entry name" value="DnaJ"/>
    <property type="match status" value="1"/>
</dbReference>
<dbReference type="InterPro" id="IPR002939">
    <property type="entry name" value="DnaJ_C"/>
</dbReference>
<dbReference type="NCBIfam" id="NF008035">
    <property type="entry name" value="PRK10767.1"/>
    <property type="match status" value="1"/>
</dbReference>
<dbReference type="PANTHER" id="PTHR43096:SF48">
    <property type="entry name" value="CHAPERONE PROTEIN DNAJ"/>
    <property type="match status" value="1"/>
</dbReference>
<dbReference type="RefSeq" id="WP_014969768.1">
    <property type="nucleotide sequence ID" value="NZ_JANJYY010000003.1"/>
</dbReference>
<dbReference type="SUPFAM" id="SSF46565">
    <property type="entry name" value="Chaperone J-domain"/>
    <property type="match status" value="1"/>
</dbReference>
<dbReference type="InterPro" id="IPR036869">
    <property type="entry name" value="J_dom_sf"/>
</dbReference>
<feature type="repeat" description="CXXCXGXG motif" evidence="9">
    <location>
        <begin position="155"/>
        <end position="162"/>
    </location>
</feature>
<dbReference type="PRINTS" id="PR00625">
    <property type="entry name" value="JDOMAIN"/>
</dbReference>
<evidence type="ECO:0000313" key="13">
    <source>
        <dbReference type="EMBL" id="MDI3234022.1"/>
    </source>
</evidence>
<evidence type="ECO:0000256" key="5">
    <source>
        <dbReference type="ARBA" id="ARBA00022771"/>
    </source>
</evidence>
<evidence type="ECO:0000256" key="7">
    <source>
        <dbReference type="ARBA" id="ARBA00023016"/>
    </source>
</evidence>
<dbReference type="Pfam" id="PF01556">
    <property type="entry name" value="DnaJ_C"/>
    <property type="match status" value="1"/>
</dbReference>
<feature type="binding site" evidence="9">
    <location>
        <position position="184"/>
    </location>
    <ligand>
        <name>Zn(2+)</name>
        <dbReference type="ChEBI" id="CHEBI:29105"/>
        <label>2</label>
    </ligand>
</feature>
<comment type="subcellular location">
    <subcellularLocation>
        <location evidence="9">Cytoplasm</location>
    </subcellularLocation>
</comment>
<keyword evidence="4 9" id="KW-0677">Repeat</keyword>
<evidence type="ECO:0000256" key="10">
    <source>
        <dbReference type="PROSITE-ProRule" id="PRU00546"/>
    </source>
</evidence>
<protein>
    <recommendedName>
        <fullName evidence="9">Chaperone protein DnaJ</fullName>
    </recommendedName>
</protein>
<comment type="cofactor">
    <cofactor evidence="9">
        <name>Zn(2+)</name>
        <dbReference type="ChEBI" id="CHEBI:29105"/>
    </cofactor>
    <text evidence="9">Binds 2 Zn(2+) ions per monomer.</text>
</comment>
<evidence type="ECO:0000256" key="6">
    <source>
        <dbReference type="ARBA" id="ARBA00022833"/>
    </source>
</evidence>
<comment type="similarity">
    <text evidence="9">Belongs to the DnaJ family.</text>
</comment>
<dbReference type="NCBIfam" id="NF010873">
    <property type="entry name" value="PRK14280.1"/>
    <property type="match status" value="1"/>
</dbReference>
<feature type="binding site" evidence="9">
    <location>
        <position position="158"/>
    </location>
    <ligand>
        <name>Zn(2+)</name>
        <dbReference type="ChEBI" id="CHEBI:29105"/>
        <label>2</label>
    </ligand>
</feature>
<comment type="function">
    <text evidence="9">Participates actively in the response to hyperosmotic and heat shock by preventing the aggregation of stress-denatured proteins and by disaggregating proteins, also in an autonomous, DnaK-independent fashion. Unfolded proteins bind initially to DnaJ; upon interaction with the DnaJ-bound protein, DnaK hydrolyzes its bound ATP, resulting in the formation of a stable complex. GrpE releases ADP from DnaK; ATP binding to DnaK triggers the release of the substrate protein, thus completing the reaction cycle. Several rounds of ATP-dependent interactions between DnaJ, DnaK and GrpE are required for fully efficient folding. Also involved, together with DnaK and GrpE, in the DNA replication of plasmids through activation of initiation proteins.</text>
</comment>
<dbReference type="Proteomes" id="UP001243286">
    <property type="component" value="Unassembled WGS sequence"/>
</dbReference>
<feature type="repeat" description="CXXCXGXG motif" evidence="9">
    <location>
        <begin position="138"/>
        <end position="145"/>
    </location>
</feature>
<dbReference type="Pfam" id="PF00684">
    <property type="entry name" value="DnaJ_CXXCXGXG"/>
    <property type="match status" value="1"/>
</dbReference>
<dbReference type="InterPro" id="IPR001623">
    <property type="entry name" value="DnaJ_domain"/>
</dbReference>
<feature type="binding site" evidence="9">
    <location>
        <position position="181"/>
    </location>
    <ligand>
        <name>Zn(2+)</name>
        <dbReference type="ChEBI" id="CHEBI:29105"/>
        <label>2</label>
    </ligand>
</feature>
<feature type="binding site" evidence="9">
    <location>
        <position position="155"/>
    </location>
    <ligand>
        <name>Zn(2+)</name>
        <dbReference type="ChEBI" id="CHEBI:29105"/>
        <label>2</label>
    </ligand>
</feature>
<feature type="binding site" evidence="9">
    <location>
        <position position="195"/>
    </location>
    <ligand>
        <name>Zn(2+)</name>
        <dbReference type="ChEBI" id="CHEBI:29105"/>
        <label>1</label>
    </ligand>
</feature>
<dbReference type="PROSITE" id="PS51188">
    <property type="entry name" value="ZF_CR"/>
    <property type="match status" value="1"/>
</dbReference>
<comment type="subunit">
    <text evidence="9">Homodimer.</text>
</comment>
<dbReference type="InterPro" id="IPR008971">
    <property type="entry name" value="HSP40/DnaJ_pept-bd"/>
</dbReference>
<feature type="binding site" evidence="9">
    <location>
        <position position="138"/>
    </location>
    <ligand>
        <name>Zn(2+)</name>
        <dbReference type="ChEBI" id="CHEBI:29105"/>
        <label>1</label>
    </ligand>
</feature>
<dbReference type="SUPFAM" id="SSF49493">
    <property type="entry name" value="HSP40/DnaJ peptide-binding domain"/>
    <property type="match status" value="2"/>
</dbReference>
<keyword evidence="6 9" id="KW-0862">Zinc</keyword>
<dbReference type="Pfam" id="PF00226">
    <property type="entry name" value="DnaJ"/>
    <property type="match status" value="1"/>
</dbReference>
<evidence type="ECO:0000256" key="1">
    <source>
        <dbReference type="ARBA" id="ARBA00022490"/>
    </source>
</evidence>
<name>A0ABT6QZB2_9BACL</name>
<dbReference type="PROSITE" id="PS00636">
    <property type="entry name" value="DNAJ_1"/>
    <property type="match status" value="1"/>
</dbReference>